<dbReference type="Proteomes" id="UP000192328">
    <property type="component" value="Unassembled WGS sequence"/>
</dbReference>
<keyword evidence="2" id="KW-1185">Reference proteome</keyword>
<protein>
    <submittedName>
        <fullName evidence="1">Manganese-dependent inorganic pyrophosphatase</fullName>
    </submittedName>
</protein>
<evidence type="ECO:0000313" key="1">
    <source>
        <dbReference type="EMBL" id="SMC41130.1"/>
    </source>
</evidence>
<reference evidence="1" key="1">
    <citation type="submission" date="2017-04" db="EMBL/GenBank/DDBJ databases">
        <authorList>
            <person name="Varghese N."/>
            <person name="Submissions S."/>
        </authorList>
    </citation>
    <scope>NUCLEOTIDE SEQUENCE</scope>
    <source>
        <strain evidence="1">WTE2008</strain>
    </source>
</reference>
<gene>
    <name evidence="1" type="ORF">SAMN06297397_0732</name>
</gene>
<evidence type="ECO:0000313" key="2">
    <source>
        <dbReference type="Proteomes" id="UP000192328"/>
    </source>
</evidence>
<proteinExistence type="predicted"/>
<sequence length="538" mass="58978">MDSIYVVGHRNPDTDSVVSAMAYASLQNALGGSHHYIAARYGHVNTETAFLLNRFGFQPPVHLRSVRTQVLDIDYDTPPMIGAGIPVSHAWNVLHSQNDSISALPIIEEDGRLFGMVTAGAMAQSDMDSIVNPHVSSIPVFNLLSALEGHVINAEKDIFDEISGDVIIALPGESAQIRPGSVVLCGNQKDMADLAISNGASCLIFCGSSLAETYRGRSSSTCLIASPFDAYRAARLIFQAIPVGRIACTEGLRFFHLTDYLDDVRETVIQSRFRSYPVLDEEDKVVGTLSRYHLIRPRRKKVVLVDHNEMGQAVAGLEQADIIAIIDHHRLADIQTGNPVFMRNEPVGSTTSIIAAMYQEHGLMPSRNLAGLMAAAIISDTVMFKSPTCTPHDRVLAERLARHAGVNCEELGKAIFSRGASADMSPDDLVRYDLKEFHLGTHSLTISQITTVDSEPFLKNRDAFIESLDKIRKDRHYDLALLMITNVLKEGSEILFSGDPEAIKSAFAVDDLHGNHVFLPQVLSRKKQIVPALSQIWG</sequence>
<accession>A0AC61PIY7</accession>
<dbReference type="EMBL" id="FWXZ01000001">
    <property type="protein sequence ID" value="SMC41130.1"/>
    <property type="molecule type" value="Genomic_DNA"/>
</dbReference>
<comment type="caution">
    <text evidence="1">The sequence shown here is derived from an EMBL/GenBank/DDBJ whole genome shotgun (WGS) entry which is preliminary data.</text>
</comment>
<organism evidence="1 2">
    <name type="scientific">Aristaeella lactis</name>
    <dbReference type="NCBI Taxonomy" id="3046383"/>
    <lineage>
        <taxon>Bacteria</taxon>
        <taxon>Bacillati</taxon>
        <taxon>Bacillota</taxon>
        <taxon>Clostridia</taxon>
        <taxon>Eubacteriales</taxon>
        <taxon>Aristaeellaceae</taxon>
        <taxon>Aristaeella</taxon>
    </lineage>
</organism>
<name>A0AC61PIY7_9FIRM</name>